<dbReference type="PANTHER" id="PTHR24412">
    <property type="entry name" value="KELCH PROTEIN"/>
    <property type="match status" value="1"/>
</dbReference>
<dbReference type="PRINTS" id="PR00501">
    <property type="entry name" value="KELCHREPEAT"/>
</dbReference>
<dbReference type="GO" id="GO:0003779">
    <property type="term" value="F:actin binding"/>
    <property type="evidence" value="ECO:0007669"/>
    <property type="project" value="UniProtKB-KW"/>
</dbReference>
<gene>
    <name evidence="6" type="ORF">QYM36_007849</name>
</gene>
<dbReference type="Proteomes" id="UP001187531">
    <property type="component" value="Unassembled WGS sequence"/>
</dbReference>
<dbReference type="InterPro" id="IPR011333">
    <property type="entry name" value="SKP1/BTB/POZ_sf"/>
</dbReference>
<evidence type="ECO:0000256" key="3">
    <source>
        <dbReference type="ARBA" id="ARBA00023203"/>
    </source>
</evidence>
<feature type="region of interest" description="Disordered" evidence="4">
    <location>
        <begin position="384"/>
        <end position="406"/>
    </location>
</feature>
<dbReference type="Gene3D" id="3.30.710.10">
    <property type="entry name" value="Potassium Channel Kv1.1, Chain A"/>
    <property type="match status" value="1"/>
</dbReference>
<accession>A0AA88IUR9</accession>
<dbReference type="SMART" id="SM00612">
    <property type="entry name" value="Kelch"/>
    <property type="match status" value="6"/>
</dbReference>
<dbReference type="EMBL" id="JAVRJZ010000001">
    <property type="protein sequence ID" value="KAK2727157.1"/>
    <property type="molecule type" value="Genomic_DNA"/>
</dbReference>
<dbReference type="InterPro" id="IPR000210">
    <property type="entry name" value="BTB/POZ_dom"/>
</dbReference>
<evidence type="ECO:0000256" key="2">
    <source>
        <dbReference type="ARBA" id="ARBA00022737"/>
    </source>
</evidence>
<keyword evidence="1" id="KW-0880">Kelch repeat</keyword>
<evidence type="ECO:0000313" key="6">
    <source>
        <dbReference type="EMBL" id="KAK2727157.1"/>
    </source>
</evidence>
<dbReference type="SMART" id="SM00225">
    <property type="entry name" value="BTB"/>
    <property type="match status" value="1"/>
</dbReference>
<keyword evidence="2" id="KW-0677">Repeat</keyword>
<dbReference type="InterPro" id="IPR006652">
    <property type="entry name" value="Kelch_1"/>
</dbReference>
<protein>
    <recommendedName>
        <fullName evidence="5">BTB domain-containing protein</fullName>
    </recommendedName>
</protein>
<dbReference type="Pfam" id="PF01344">
    <property type="entry name" value="Kelch_1"/>
    <property type="match status" value="6"/>
</dbReference>
<evidence type="ECO:0000256" key="1">
    <source>
        <dbReference type="ARBA" id="ARBA00022441"/>
    </source>
</evidence>
<dbReference type="Gene3D" id="2.120.10.80">
    <property type="entry name" value="Kelch-type beta propeller"/>
    <property type="match status" value="2"/>
</dbReference>
<evidence type="ECO:0000313" key="7">
    <source>
        <dbReference type="Proteomes" id="UP001187531"/>
    </source>
</evidence>
<evidence type="ECO:0000256" key="4">
    <source>
        <dbReference type="SAM" id="MobiDB-lite"/>
    </source>
</evidence>
<name>A0AA88IUR9_ARTSF</name>
<organism evidence="6 7">
    <name type="scientific">Artemia franciscana</name>
    <name type="common">Brine shrimp</name>
    <name type="synonym">Artemia sanfranciscana</name>
    <dbReference type="NCBI Taxonomy" id="6661"/>
    <lineage>
        <taxon>Eukaryota</taxon>
        <taxon>Metazoa</taxon>
        <taxon>Ecdysozoa</taxon>
        <taxon>Arthropoda</taxon>
        <taxon>Crustacea</taxon>
        <taxon>Branchiopoda</taxon>
        <taxon>Anostraca</taxon>
        <taxon>Artemiidae</taxon>
        <taxon>Artemia</taxon>
    </lineage>
</organism>
<dbReference type="SUPFAM" id="SSF50965">
    <property type="entry name" value="Galactose oxidase, central domain"/>
    <property type="match status" value="1"/>
</dbReference>
<keyword evidence="3" id="KW-0009">Actin-binding</keyword>
<dbReference type="Pfam" id="PF00651">
    <property type="entry name" value="BTB"/>
    <property type="match status" value="1"/>
</dbReference>
<dbReference type="AlphaFoldDB" id="A0AA88IUR9"/>
<dbReference type="PANTHER" id="PTHR24412:SF396">
    <property type="entry name" value="INFLUENZA VIRUS NS1A-BINDING PROTEIN"/>
    <property type="match status" value="1"/>
</dbReference>
<dbReference type="InterPro" id="IPR011043">
    <property type="entry name" value="Gal_Oxase/kelch_b-propeller"/>
</dbReference>
<sequence>MGGGRNMAKLTRTLGLNNKHANESLSNIETNENDEELATASPSLSVDDDVYLQKTFEGLNLLRKSNQFCDVVLQVGTYEISAHRVVLACASPYLFDLFDADIRYHKNDEKVIKYKLNDGFDKESLETVIHYAYTGRLDVPLSRVKSVYLTASRLKMERIVNLCAHFLVDNLDPITALDIRSLPGITKHEKLVEKVDKYLAAEIGSFVTSNHLLTIPVIQIEVLANSKEEVNTRTGAPFALSTLILDWIRKEFDSEATINNLAGKTHMLYLNLDNSLHDCTDIEKGDSQDSDIIQNYQLESKRHGKPVTKNRKLCGFYSSRPRAMLYSRSISDQMPAADSSATTEWRLIAAQSISETSILGLVVINGCLASLSVVQRMNNNSVAAGSGETTNIPGGTATPGRSRSPSQEEEFAYKIIPPMSNARCTMGCASFNNTLIVCGGYNRGECLRTVEAYNPATNMWVSLPSMREPRGRLDIGVAQGKIYAIGGCSGTKELSSVETYQPHGTKWEMAPPLKFPRSNIGVADLDGNLYCIGGWDGQSAIKTCDMYNPVTNQWSSIAPLNIGRYQAGVTSCRGRIFAVGGTDNWNCLNSVEYYDPKKNVWELFTPLSIARRGSGVAFYNEKLWAIGGSDGVETLFSTEFFDFTTNTWNKGPNLTSRRANTGVANVNNKLFAVGGFSGRAFLDTIECLDEQAEEWTSFVYGQDGKNRQRSMSPLDVSRRPSASTAMISHDEFTKLRNDSCKLDNLQELPAIPL</sequence>
<feature type="compositionally biased region" description="Polar residues" evidence="4">
    <location>
        <begin position="384"/>
        <end position="405"/>
    </location>
</feature>
<evidence type="ECO:0000259" key="5">
    <source>
        <dbReference type="PROSITE" id="PS50097"/>
    </source>
</evidence>
<dbReference type="InterPro" id="IPR015915">
    <property type="entry name" value="Kelch-typ_b-propeller"/>
</dbReference>
<comment type="caution">
    <text evidence="6">The sequence shown here is derived from an EMBL/GenBank/DDBJ whole genome shotgun (WGS) entry which is preliminary data.</text>
</comment>
<reference evidence="6" key="1">
    <citation type="submission" date="2023-07" db="EMBL/GenBank/DDBJ databases">
        <title>Chromosome-level genome assembly of Artemia franciscana.</title>
        <authorList>
            <person name="Jo E."/>
        </authorList>
    </citation>
    <scope>NUCLEOTIDE SEQUENCE</scope>
    <source>
        <tissue evidence="6">Whole body</tissue>
    </source>
</reference>
<dbReference type="CDD" id="cd18306">
    <property type="entry name" value="BTB_POZ_NS1BP"/>
    <property type="match status" value="1"/>
</dbReference>
<feature type="domain" description="BTB" evidence="5">
    <location>
        <begin position="69"/>
        <end position="141"/>
    </location>
</feature>
<proteinExistence type="predicted"/>
<keyword evidence="7" id="KW-1185">Reference proteome</keyword>
<dbReference type="SUPFAM" id="SSF54695">
    <property type="entry name" value="POZ domain"/>
    <property type="match status" value="1"/>
</dbReference>
<dbReference type="PROSITE" id="PS50097">
    <property type="entry name" value="BTB"/>
    <property type="match status" value="1"/>
</dbReference>